<name>A0A3M3YYJ7_PSEYM</name>
<dbReference type="PANTHER" id="PTHR33678">
    <property type="entry name" value="BLL1576 PROTEIN"/>
    <property type="match status" value="1"/>
</dbReference>
<dbReference type="Pfam" id="PF13007">
    <property type="entry name" value="LZ_Tnp_IS66"/>
    <property type="match status" value="1"/>
</dbReference>
<feature type="domain" description="Transposase IS66 zinc-finger binding" evidence="2">
    <location>
        <begin position="129"/>
        <end position="171"/>
    </location>
</feature>
<dbReference type="Pfam" id="PF03050">
    <property type="entry name" value="DDE_Tnp_IS66"/>
    <property type="match status" value="1"/>
</dbReference>
<feature type="domain" description="Transposase TnpC homeodomain" evidence="3">
    <location>
        <begin position="50"/>
        <end position="120"/>
    </location>
</feature>
<dbReference type="AlphaFoldDB" id="A0A3M3YYJ7"/>
<sequence length="524" mass="59230">MTGIIQGMRPLPDNLPDDPVLLKQMLLESYEARSREQEVKDAYATHIVDLKEQIKLLRDRIFGRKSEQTVEPNTPQLALFNEPESEPMLPVGDADEEVVAPAPRRGKRKPLSADLPRIEVIHELPEHELTCACGCRKHVVSEETSEQLDIVPMQIRVIKHIRKVYGCRGCESAPVTAGKPAQLIEKSMASPSVLAMLLTTKYVDGLPLHRFETVLSRHGIEIPRQTLARWIIQCGEHLQPLLNLMRDRLLESPVIHCDETRVQVLKEPDRDPTSQSWMWVQASGPPDHKVVLFDYTSSRAQDVPLRLLESYRGYVMTDDYAGYNALALQPGVERLACMAHARRKFVEAQKVQPKGKTGRADIALTMINKLYGIERELKDGSDEQRFTGRQEKSLPILAQLKSWLDKTQSHVTPQSVLGKAVGYLANNWSRLKRYVEAGFLPIDNNPAERAIKPFVIGRKAWLFSDTPKGATASAQIYSLVETAKVNGQEPYTWLRHVLERLPLAQSVADYEALLPWNCSPEMPR</sequence>
<dbReference type="InterPro" id="IPR039552">
    <property type="entry name" value="IS66_C"/>
</dbReference>
<dbReference type="InterPro" id="IPR024474">
    <property type="entry name" value="Znf_dom_IS66"/>
</dbReference>
<evidence type="ECO:0000259" key="1">
    <source>
        <dbReference type="Pfam" id="PF03050"/>
    </source>
</evidence>
<evidence type="ECO:0000259" key="4">
    <source>
        <dbReference type="Pfam" id="PF13817"/>
    </source>
</evidence>
<dbReference type="Proteomes" id="UP000271631">
    <property type="component" value="Unassembled WGS sequence"/>
</dbReference>
<dbReference type="Pfam" id="PF13005">
    <property type="entry name" value="zf-IS66"/>
    <property type="match status" value="1"/>
</dbReference>
<accession>A0A3M3YYJ7</accession>
<dbReference type="NCBIfam" id="NF033517">
    <property type="entry name" value="transpos_IS66"/>
    <property type="match status" value="1"/>
</dbReference>
<dbReference type="InterPro" id="IPR052344">
    <property type="entry name" value="Transposase-related"/>
</dbReference>
<dbReference type="InterPro" id="IPR004291">
    <property type="entry name" value="Transposase_IS66_central"/>
</dbReference>
<organism evidence="5 6">
    <name type="scientific">Pseudomonas syringae pv. maculicola</name>
    <dbReference type="NCBI Taxonomy" id="59511"/>
    <lineage>
        <taxon>Bacteria</taxon>
        <taxon>Pseudomonadati</taxon>
        <taxon>Pseudomonadota</taxon>
        <taxon>Gammaproteobacteria</taxon>
        <taxon>Pseudomonadales</taxon>
        <taxon>Pseudomonadaceae</taxon>
        <taxon>Pseudomonas</taxon>
    </lineage>
</organism>
<evidence type="ECO:0000259" key="3">
    <source>
        <dbReference type="Pfam" id="PF13007"/>
    </source>
</evidence>
<comment type="caution">
    <text evidence="5">The sequence shown here is derived from an EMBL/GenBank/DDBJ whole genome shotgun (WGS) entry which is preliminary data.</text>
</comment>
<reference evidence="5 6" key="1">
    <citation type="submission" date="2018-08" db="EMBL/GenBank/DDBJ databases">
        <title>Recombination of ecologically and evolutionarily significant loci maintains genetic cohesion in the Pseudomonas syringae species complex.</title>
        <authorList>
            <person name="Dillon M."/>
            <person name="Thakur S."/>
            <person name="Almeida R.N.D."/>
            <person name="Weir B.S."/>
            <person name="Guttman D.S."/>
        </authorList>
    </citation>
    <scope>NUCLEOTIDE SEQUENCE [LARGE SCALE GENOMIC DNA]</scope>
    <source>
        <strain evidence="5 6">ICMP 11281</strain>
    </source>
</reference>
<protein>
    <submittedName>
        <fullName evidence="5">ISPsy5, transposase</fullName>
    </submittedName>
</protein>
<evidence type="ECO:0000259" key="2">
    <source>
        <dbReference type="Pfam" id="PF13005"/>
    </source>
</evidence>
<evidence type="ECO:0000313" key="6">
    <source>
        <dbReference type="Proteomes" id="UP000271631"/>
    </source>
</evidence>
<dbReference type="InterPro" id="IPR024463">
    <property type="entry name" value="Transposase_TnpC_homeodom"/>
</dbReference>
<dbReference type="EMBL" id="RBUQ01000362">
    <property type="protein sequence ID" value="RMV27763.1"/>
    <property type="molecule type" value="Genomic_DNA"/>
</dbReference>
<gene>
    <name evidence="5" type="ORF">ALP13_00928</name>
</gene>
<dbReference type="Pfam" id="PF13817">
    <property type="entry name" value="DDE_Tnp_IS66_C"/>
    <property type="match status" value="1"/>
</dbReference>
<proteinExistence type="predicted"/>
<feature type="domain" description="Transposase IS66 C-terminal" evidence="4">
    <location>
        <begin position="478"/>
        <end position="516"/>
    </location>
</feature>
<dbReference type="PANTHER" id="PTHR33678:SF1">
    <property type="entry name" value="BLL1576 PROTEIN"/>
    <property type="match status" value="1"/>
</dbReference>
<feature type="domain" description="Transposase IS66 central" evidence="1">
    <location>
        <begin position="186"/>
        <end position="471"/>
    </location>
</feature>
<evidence type="ECO:0000313" key="5">
    <source>
        <dbReference type="EMBL" id="RMV27763.1"/>
    </source>
</evidence>